<dbReference type="SMART" id="SM00220">
    <property type="entry name" value="S_TKc"/>
    <property type="match status" value="1"/>
</dbReference>
<dbReference type="InterPro" id="IPR017441">
    <property type="entry name" value="Protein_kinase_ATP_BS"/>
</dbReference>
<dbReference type="PROSITE" id="PS00108">
    <property type="entry name" value="PROTEIN_KINASE_ST"/>
    <property type="match status" value="1"/>
</dbReference>
<dbReference type="PANTHER" id="PTHR45756:SF1">
    <property type="entry name" value="PROTEIN KINASE DOMAIN CONTAINING PROTEIN"/>
    <property type="match status" value="1"/>
</dbReference>
<evidence type="ECO:0000256" key="2">
    <source>
        <dbReference type="ARBA" id="ARBA00022741"/>
    </source>
</evidence>
<dbReference type="VEuPathDB" id="AmoebaDB:EIN_377670"/>
<feature type="region of interest" description="Disordered" evidence="5">
    <location>
        <begin position="1038"/>
        <end position="1100"/>
    </location>
</feature>
<keyword evidence="2 4" id="KW-0547">Nucleotide-binding</keyword>
<feature type="chain" id="PRO_5001990409" description="Protein kinase domain-containing protein" evidence="7">
    <location>
        <begin position="19"/>
        <end position="1100"/>
    </location>
</feature>
<evidence type="ECO:0000259" key="8">
    <source>
        <dbReference type="PROSITE" id="PS50011"/>
    </source>
</evidence>
<dbReference type="OMA" id="NCISTEM"/>
<evidence type="ECO:0000313" key="10">
    <source>
        <dbReference type="Proteomes" id="UP000014680"/>
    </source>
</evidence>
<keyword evidence="6" id="KW-1133">Transmembrane helix</keyword>
<keyword evidence="10" id="KW-1185">Reference proteome</keyword>
<keyword evidence="6" id="KW-0472">Membrane</keyword>
<dbReference type="KEGG" id="eiv:EIN_377670"/>
<feature type="compositionally biased region" description="Low complexity" evidence="5">
    <location>
        <begin position="1043"/>
        <end position="1057"/>
    </location>
</feature>
<dbReference type="AlphaFoldDB" id="A0A0A1TU79"/>
<dbReference type="InterPro" id="IPR009030">
    <property type="entry name" value="Growth_fac_rcpt_cys_sf"/>
</dbReference>
<dbReference type="InterPro" id="IPR006212">
    <property type="entry name" value="Furin_repeat"/>
</dbReference>
<dbReference type="SUPFAM" id="SSF56112">
    <property type="entry name" value="Protein kinase-like (PK-like)"/>
    <property type="match status" value="1"/>
</dbReference>
<dbReference type="Proteomes" id="UP000014680">
    <property type="component" value="Unassembled WGS sequence"/>
</dbReference>
<evidence type="ECO:0000256" key="3">
    <source>
        <dbReference type="ARBA" id="ARBA00022840"/>
    </source>
</evidence>
<feature type="transmembrane region" description="Helical" evidence="6">
    <location>
        <begin position="578"/>
        <end position="605"/>
    </location>
</feature>
<feature type="binding site" evidence="4">
    <location>
        <position position="787"/>
    </location>
    <ligand>
        <name>ATP</name>
        <dbReference type="ChEBI" id="CHEBI:30616"/>
    </ligand>
</feature>
<dbReference type="InterPro" id="IPR000742">
    <property type="entry name" value="EGF"/>
</dbReference>
<dbReference type="InterPro" id="IPR053215">
    <property type="entry name" value="TKL_Ser/Thr_kinase"/>
</dbReference>
<proteinExistence type="predicted"/>
<dbReference type="PROSITE" id="PS50011">
    <property type="entry name" value="PROTEIN_KINASE_DOM"/>
    <property type="match status" value="1"/>
</dbReference>
<evidence type="ECO:0000256" key="7">
    <source>
        <dbReference type="SAM" id="SignalP"/>
    </source>
</evidence>
<dbReference type="GeneID" id="14882394"/>
<feature type="compositionally biased region" description="Basic and acidic residues" evidence="5">
    <location>
        <begin position="1084"/>
        <end position="1093"/>
    </location>
</feature>
<accession>A0A0A1TU79</accession>
<dbReference type="CDD" id="cd13999">
    <property type="entry name" value="STKc_MAP3K-like"/>
    <property type="match status" value="1"/>
</dbReference>
<dbReference type="Gene3D" id="3.30.200.20">
    <property type="entry name" value="Phosphorylase Kinase, domain 1"/>
    <property type="match status" value="1"/>
</dbReference>
<feature type="compositionally biased region" description="Polar residues" evidence="5">
    <location>
        <begin position="1058"/>
        <end position="1079"/>
    </location>
</feature>
<keyword evidence="1" id="KW-0723">Serine/threonine-protein kinase</keyword>
<keyword evidence="3 4" id="KW-0067">ATP-binding</keyword>
<sequence>MLLFFILSLSFALDHCKSQISDNHCIECESGYYLQLTDNTDSGIPSLLCVAIGVSENCEITDNGACVKCLPKFYLDGNQCKSCSMEFCNYCNSTFCYQCGSNAAGTQLYLSTDETKCVDCTDPAHDEDCGRCPGGKYFDIDTKRCEKCMTNCALCTEKYNCYQCTNKTLLSKTDVPTPNEPDKCNPISNCDETEGLQDDHCELCNSGYRLEAGDCVSCGTNCSVCYKTDTGENYCSVCKTDYVMTNGQCKSKDDLHCLEGSETYGCLQCESGRYFSASLECLLCDATCSTCVSEASHCLSCNENYYFLNGTTQCVPKDGNCSLVDQAGCKECYNDLTTEGQKTAGYFVPKGGQECQPCESHCKLCEDEATHCSACITNYTLKKVEGEDYYICENMSEFCLKTEMGYCTECVSGFFIKNGESQQCSQCDLSCSTCKESNKCLSCKEGYYLSKYEQDLDNKTTCRSQKEINSTCQAGINGCETCFPGYYINHDDPKQYICQKCPDECSECVWKSTDTNDNTVGIPICTTCNTVKEYVNDGQCKPCSELTQCFECEGEKCKKCNDGYSLDAGGVSCSKTNWALIVPLVIVAIIIIIVLLLLFIGLIWWRRTKSVKAETAAIKPFHVGSDLELMLLGADNEKFPLKTDKWELSFDLAKSKAIVDQEYTETVNLANMSKKQYYFEFHYTPSHKYDLEITPKSATLKSSTAIPVTFKIKMLCTTSVSDNIGISAMDIDDQNKETAKFTVVIESDLSLKLDHTELKPIMPPIGEGAFGMVFRGTYRGRDVAIKKMKARNLTQEQEKEFNHEVSMMTQLRHNCVVELIGAVYTEGEISIVTEFAEYGSLSKIWGKQPVNYQLKVKILDDMAVALAYLHQNNIIHRDVKGENLLLFSLNPHSPVCAKLTDFGTCRNISERNLASKALSQGIGTPTYMPPECLQNSSEYSYPVDVYAYGMVLFETYVEKNAYENDERFNQPWMIPQFVIEGQRLDKPNGIPENYWELTTKCWSQNAEDRPTFADVLKTIESWGEDIRYALNIEGEKKAGAGGASDISSNSTPSVPSSAQEPSITSSSDNTPSGPQSSLPKSVGKRVEKDKEKSSSSSSED</sequence>
<dbReference type="EMBL" id="KB207268">
    <property type="protein sequence ID" value="ELP83512.1"/>
    <property type="molecule type" value="Genomic_DNA"/>
</dbReference>
<feature type="domain" description="Protein kinase" evidence="8">
    <location>
        <begin position="759"/>
        <end position="1023"/>
    </location>
</feature>
<dbReference type="Gene3D" id="1.10.510.10">
    <property type="entry name" value="Transferase(Phosphotransferase) domain 1"/>
    <property type="match status" value="1"/>
</dbReference>
<dbReference type="OrthoDB" id="19903at2759"/>
<evidence type="ECO:0000256" key="6">
    <source>
        <dbReference type="SAM" id="Phobius"/>
    </source>
</evidence>
<keyword evidence="1" id="KW-0418">Kinase</keyword>
<evidence type="ECO:0000313" key="9">
    <source>
        <dbReference type="EMBL" id="ELP83512.1"/>
    </source>
</evidence>
<keyword evidence="7" id="KW-0732">Signal</keyword>
<dbReference type="RefSeq" id="XP_004182858.1">
    <property type="nucleotide sequence ID" value="XM_004182810.1"/>
</dbReference>
<gene>
    <name evidence="9" type="ORF">EIN_377670</name>
</gene>
<dbReference type="PANTHER" id="PTHR45756">
    <property type="entry name" value="PALMITOYLTRANSFERASE"/>
    <property type="match status" value="1"/>
</dbReference>
<dbReference type="SMART" id="SM00261">
    <property type="entry name" value="FU"/>
    <property type="match status" value="6"/>
</dbReference>
<keyword evidence="6" id="KW-0812">Transmembrane</keyword>
<feature type="signal peptide" evidence="7">
    <location>
        <begin position="1"/>
        <end position="18"/>
    </location>
</feature>
<dbReference type="InterPro" id="IPR011009">
    <property type="entry name" value="Kinase-like_dom_sf"/>
</dbReference>
<dbReference type="InterPro" id="IPR008271">
    <property type="entry name" value="Ser/Thr_kinase_AS"/>
</dbReference>
<dbReference type="SMART" id="SM00181">
    <property type="entry name" value="EGF"/>
    <property type="match status" value="5"/>
</dbReference>
<dbReference type="InterPro" id="IPR001245">
    <property type="entry name" value="Ser-Thr/Tyr_kinase_cat_dom"/>
</dbReference>
<dbReference type="GO" id="GO:0004674">
    <property type="term" value="F:protein serine/threonine kinase activity"/>
    <property type="evidence" value="ECO:0007669"/>
    <property type="project" value="UniProtKB-KW"/>
</dbReference>
<dbReference type="PROSITE" id="PS00107">
    <property type="entry name" value="PROTEIN_KINASE_ATP"/>
    <property type="match status" value="1"/>
</dbReference>
<keyword evidence="1" id="KW-0808">Transferase</keyword>
<dbReference type="SUPFAM" id="SSF57184">
    <property type="entry name" value="Growth factor receptor domain"/>
    <property type="match status" value="5"/>
</dbReference>
<dbReference type="InterPro" id="IPR000719">
    <property type="entry name" value="Prot_kinase_dom"/>
</dbReference>
<organism evidence="9 10">
    <name type="scientific">Entamoeba invadens IP1</name>
    <dbReference type="NCBI Taxonomy" id="370355"/>
    <lineage>
        <taxon>Eukaryota</taxon>
        <taxon>Amoebozoa</taxon>
        <taxon>Evosea</taxon>
        <taxon>Archamoebae</taxon>
        <taxon>Mastigamoebida</taxon>
        <taxon>Entamoebidae</taxon>
        <taxon>Entamoeba</taxon>
    </lineage>
</organism>
<reference evidence="9 10" key="1">
    <citation type="submission" date="2012-10" db="EMBL/GenBank/DDBJ databases">
        <authorList>
            <person name="Zafar N."/>
            <person name="Inman J."/>
            <person name="Hall N."/>
            <person name="Lorenzi H."/>
            <person name="Caler E."/>
        </authorList>
    </citation>
    <scope>NUCLEOTIDE SEQUENCE [LARGE SCALE GENOMIC DNA]</scope>
    <source>
        <strain evidence="9 10">IP1</strain>
    </source>
</reference>
<evidence type="ECO:0000256" key="1">
    <source>
        <dbReference type="ARBA" id="ARBA00022527"/>
    </source>
</evidence>
<evidence type="ECO:0000256" key="5">
    <source>
        <dbReference type="SAM" id="MobiDB-lite"/>
    </source>
</evidence>
<protein>
    <recommendedName>
        <fullName evidence="8">Protein kinase domain-containing protein</fullName>
    </recommendedName>
</protein>
<dbReference type="PRINTS" id="PR00109">
    <property type="entry name" value="TYRKINASE"/>
</dbReference>
<name>A0A0A1TU79_ENTIV</name>
<dbReference type="Pfam" id="PF07714">
    <property type="entry name" value="PK_Tyr_Ser-Thr"/>
    <property type="match status" value="1"/>
</dbReference>
<dbReference type="GO" id="GO:0005524">
    <property type="term" value="F:ATP binding"/>
    <property type="evidence" value="ECO:0007669"/>
    <property type="project" value="UniProtKB-UniRule"/>
</dbReference>
<dbReference type="Gene3D" id="2.10.220.10">
    <property type="entry name" value="Hormone Receptor, Insulin-like Growth Factor Receptor 1, Chain A, domain 2"/>
    <property type="match status" value="1"/>
</dbReference>
<evidence type="ECO:0000256" key="4">
    <source>
        <dbReference type="PROSITE-ProRule" id="PRU10141"/>
    </source>
</evidence>